<gene>
    <name evidence="5" type="ORF">CXY01_33980</name>
</gene>
<dbReference type="InterPro" id="IPR001478">
    <property type="entry name" value="PDZ"/>
</dbReference>
<feature type="domain" description="PDZ" evidence="4">
    <location>
        <begin position="310"/>
        <end position="364"/>
    </location>
</feature>
<feature type="region of interest" description="Disordered" evidence="3">
    <location>
        <begin position="69"/>
        <end position="104"/>
    </location>
</feature>
<evidence type="ECO:0000259" key="4">
    <source>
        <dbReference type="PROSITE" id="PS50106"/>
    </source>
</evidence>
<accession>A0A510V7N0</accession>
<protein>
    <recommendedName>
        <fullName evidence="4">PDZ domain-containing protein</fullName>
    </recommendedName>
</protein>
<dbReference type="Proteomes" id="UP000321118">
    <property type="component" value="Unassembled WGS sequence"/>
</dbReference>
<evidence type="ECO:0000256" key="3">
    <source>
        <dbReference type="SAM" id="MobiDB-lite"/>
    </source>
</evidence>
<proteinExistence type="predicted"/>
<dbReference type="Pfam" id="PF13180">
    <property type="entry name" value="PDZ_2"/>
    <property type="match status" value="1"/>
</dbReference>
<keyword evidence="6" id="KW-1185">Reference proteome</keyword>
<keyword evidence="2" id="KW-0378">Hydrolase</keyword>
<dbReference type="PANTHER" id="PTHR43343:SF3">
    <property type="entry name" value="PROTEASE DO-LIKE 8, CHLOROPLASTIC"/>
    <property type="match status" value="1"/>
</dbReference>
<organism evidence="5 6">
    <name type="scientific">Cellulomonas xylanilytica</name>
    <dbReference type="NCBI Taxonomy" id="233583"/>
    <lineage>
        <taxon>Bacteria</taxon>
        <taxon>Bacillati</taxon>
        <taxon>Actinomycetota</taxon>
        <taxon>Actinomycetes</taxon>
        <taxon>Micrococcales</taxon>
        <taxon>Cellulomonadaceae</taxon>
        <taxon>Cellulomonas</taxon>
    </lineage>
</organism>
<dbReference type="InterPro" id="IPR009003">
    <property type="entry name" value="Peptidase_S1_PA"/>
</dbReference>
<evidence type="ECO:0000313" key="6">
    <source>
        <dbReference type="Proteomes" id="UP000321118"/>
    </source>
</evidence>
<dbReference type="AlphaFoldDB" id="A0A510V7N0"/>
<dbReference type="EMBL" id="BJUB01000011">
    <property type="protein sequence ID" value="GEK22878.1"/>
    <property type="molecule type" value="Genomic_DNA"/>
</dbReference>
<feature type="compositionally biased region" description="Polar residues" evidence="3">
    <location>
        <begin position="90"/>
        <end position="104"/>
    </location>
</feature>
<dbReference type="PROSITE" id="PS50106">
    <property type="entry name" value="PDZ"/>
    <property type="match status" value="1"/>
</dbReference>
<dbReference type="CDD" id="cd06779">
    <property type="entry name" value="cpPDZ_Deg_HtrA-like"/>
    <property type="match status" value="1"/>
</dbReference>
<dbReference type="GO" id="GO:0006508">
    <property type="term" value="P:proteolysis"/>
    <property type="evidence" value="ECO:0007669"/>
    <property type="project" value="UniProtKB-KW"/>
</dbReference>
<comment type="caution">
    <text evidence="5">The sequence shown here is derived from an EMBL/GenBank/DDBJ whole genome shotgun (WGS) entry which is preliminary data.</text>
</comment>
<dbReference type="SUPFAM" id="SSF50494">
    <property type="entry name" value="Trypsin-like serine proteases"/>
    <property type="match status" value="1"/>
</dbReference>
<evidence type="ECO:0000313" key="5">
    <source>
        <dbReference type="EMBL" id="GEK22878.1"/>
    </source>
</evidence>
<sequence length="399" mass="38414">MDEQRVSELPDASVSTASSRVTVAPRPVVRRGVALGAAGGALALGLLAGGVSGGLIAAALASSDTDTASTSTVEGAAYAPPTIDHRSFGGPTSESDQSPATAATADQQVGVVTITTVLGYQDASAAGTGMVLTSDGLVLTNNHVIEGSTSIEVTVESTGETYTAVVVGTDASSDVAVLQLQDASGLTTVALDDDNGVAVGDAVTAVGNAEGGGDLLAALGSVTALDQTMTASSNGSSPETLDGLIQFSAAVVGGDSGGPVYDDEGEVIGMTTAASSGTVDTIAYAIDIEDALVIAHQIQTGVASDTVTIGYPAFLGISLGSGSGAVVAGVLEGTPAASSGLVAGDVITAVDGVAVTSSSALSALLDAHAPGDTVTLTWTVAATGASTSTSVTLIAGPAD</sequence>
<dbReference type="SMART" id="SM00228">
    <property type="entry name" value="PDZ"/>
    <property type="match status" value="1"/>
</dbReference>
<dbReference type="Gene3D" id="2.40.10.120">
    <property type="match status" value="1"/>
</dbReference>
<reference evidence="5 6" key="1">
    <citation type="submission" date="2019-07" db="EMBL/GenBank/DDBJ databases">
        <title>Whole genome shotgun sequence of Cellulomonas xylanilytica NBRC 101102.</title>
        <authorList>
            <person name="Hosoyama A."/>
            <person name="Uohara A."/>
            <person name="Ohji S."/>
            <person name="Ichikawa N."/>
        </authorList>
    </citation>
    <scope>NUCLEOTIDE SEQUENCE [LARGE SCALE GENOMIC DNA]</scope>
    <source>
        <strain evidence="5 6">NBRC 101102</strain>
    </source>
</reference>
<dbReference type="InterPro" id="IPR036034">
    <property type="entry name" value="PDZ_sf"/>
</dbReference>
<dbReference type="InterPro" id="IPR051201">
    <property type="entry name" value="Chloro_Bact_Ser_Proteases"/>
</dbReference>
<feature type="region of interest" description="Disordered" evidence="3">
    <location>
        <begin position="1"/>
        <end position="20"/>
    </location>
</feature>
<dbReference type="SUPFAM" id="SSF50156">
    <property type="entry name" value="PDZ domain-like"/>
    <property type="match status" value="1"/>
</dbReference>
<dbReference type="Pfam" id="PF13365">
    <property type="entry name" value="Trypsin_2"/>
    <property type="match status" value="1"/>
</dbReference>
<keyword evidence="1" id="KW-0645">Protease</keyword>
<dbReference type="Gene3D" id="2.30.42.10">
    <property type="match status" value="1"/>
</dbReference>
<dbReference type="OrthoDB" id="73775at2"/>
<dbReference type="GO" id="GO:0004252">
    <property type="term" value="F:serine-type endopeptidase activity"/>
    <property type="evidence" value="ECO:0007669"/>
    <property type="project" value="InterPro"/>
</dbReference>
<dbReference type="PRINTS" id="PR00834">
    <property type="entry name" value="PROTEASES2C"/>
</dbReference>
<dbReference type="InterPro" id="IPR001940">
    <property type="entry name" value="Peptidase_S1C"/>
</dbReference>
<evidence type="ECO:0000256" key="2">
    <source>
        <dbReference type="ARBA" id="ARBA00022801"/>
    </source>
</evidence>
<dbReference type="PANTHER" id="PTHR43343">
    <property type="entry name" value="PEPTIDASE S12"/>
    <property type="match status" value="1"/>
</dbReference>
<evidence type="ECO:0000256" key="1">
    <source>
        <dbReference type="ARBA" id="ARBA00022670"/>
    </source>
</evidence>
<name>A0A510V7N0_9CELL</name>